<dbReference type="Pfam" id="PF00376">
    <property type="entry name" value="MerR"/>
    <property type="match status" value="1"/>
</dbReference>
<reference evidence="3" key="1">
    <citation type="journal article" date="2021" name="PeerJ">
        <title>Extensive microbial diversity within the chicken gut microbiome revealed by metagenomics and culture.</title>
        <authorList>
            <person name="Gilroy R."/>
            <person name="Ravi A."/>
            <person name="Getino M."/>
            <person name="Pursley I."/>
            <person name="Horton D.L."/>
            <person name="Alikhan N.F."/>
            <person name="Baker D."/>
            <person name="Gharbi K."/>
            <person name="Hall N."/>
            <person name="Watson M."/>
            <person name="Adriaenssens E.M."/>
            <person name="Foster-Nyarko E."/>
            <person name="Jarju S."/>
            <person name="Secka A."/>
            <person name="Antonio M."/>
            <person name="Oren A."/>
            <person name="Chaudhuri R.R."/>
            <person name="La Ragione R."/>
            <person name="Hildebrand F."/>
            <person name="Pallen M.J."/>
        </authorList>
    </citation>
    <scope>NUCLEOTIDE SEQUENCE</scope>
    <source>
        <strain evidence="3">CHK139-4039</strain>
    </source>
</reference>
<dbReference type="GO" id="GO:0003700">
    <property type="term" value="F:DNA-binding transcription factor activity"/>
    <property type="evidence" value="ECO:0007669"/>
    <property type="project" value="InterPro"/>
</dbReference>
<dbReference type="InterPro" id="IPR000551">
    <property type="entry name" value="MerR-type_HTH_dom"/>
</dbReference>
<evidence type="ECO:0000313" key="3">
    <source>
        <dbReference type="EMBL" id="HJE77546.1"/>
    </source>
</evidence>
<comment type="caution">
    <text evidence="3">The sequence shown here is derived from an EMBL/GenBank/DDBJ whole genome shotgun (WGS) entry which is preliminary data.</text>
</comment>
<gene>
    <name evidence="3" type="ORF">K8V74_06325</name>
</gene>
<dbReference type="Proteomes" id="UP000743760">
    <property type="component" value="Unassembled WGS sequence"/>
</dbReference>
<dbReference type="PANTHER" id="PTHR30204:SF93">
    <property type="entry name" value="HTH MERR-TYPE DOMAIN-CONTAINING PROTEIN"/>
    <property type="match status" value="1"/>
</dbReference>
<evidence type="ECO:0000256" key="1">
    <source>
        <dbReference type="ARBA" id="ARBA00023125"/>
    </source>
</evidence>
<dbReference type="SUPFAM" id="SSF46955">
    <property type="entry name" value="Putative DNA-binding domain"/>
    <property type="match status" value="1"/>
</dbReference>
<dbReference type="AlphaFoldDB" id="A0A9D2ZWU9"/>
<name>A0A9D2ZWU9_BREEP</name>
<dbReference type="Gene3D" id="1.10.1660.10">
    <property type="match status" value="1"/>
</dbReference>
<sequence>MSNWEDFEHGVLRSKDLAEITGTTIRAIRHYLQLGLLEEPPRDSNGYRRFNAAHVVQVLRIKMLAESGSVATNWASLITAMFCGRSATVPVVNSAGSCRAEVAGSSVSGVEIAWRSEIEMSPLYFSADRVSIIRIRSRVSGWESPSGTVKRTFCHPSKVMWSPSMFVTVPSGVLTCSLGQAPVPSPRTIISNATVLPSSFTGSFGMR</sequence>
<dbReference type="InterPro" id="IPR009061">
    <property type="entry name" value="DNA-bd_dom_put_sf"/>
</dbReference>
<protein>
    <submittedName>
        <fullName evidence="3">MerR family transcriptional regulator</fullName>
    </submittedName>
</protein>
<organism evidence="3 4">
    <name type="scientific">Brevibacterium epidermidis</name>
    <dbReference type="NCBI Taxonomy" id="1698"/>
    <lineage>
        <taxon>Bacteria</taxon>
        <taxon>Bacillati</taxon>
        <taxon>Actinomycetota</taxon>
        <taxon>Actinomycetes</taxon>
        <taxon>Micrococcales</taxon>
        <taxon>Brevibacteriaceae</taxon>
        <taxon>Brevibacterium</taxon>
    </lineage>
</organism>
<feature type="domain" description="HTH merR-type" evidence="2">
    <location>
        <begin position="11"/>
        <end position="62"/>
    </location>
</feature>
<keyword evidence="1" id="KW-0238">DNA-binding</keyword>
<dbReference type="CDD" id="cd00592">
    <property type="entry name" value="HTH_MerR-like"/>
    <property type="match status" value="1"/>
</dbReference>
<evidence type="ECO:0000259" key="2">
    <source>
        <dbReference type="PROSITE" id="PS50937"/>
    </source>
</evidence>
<dbReference type="InterPro" id="IPR047057">
    <property type="entry name" value="MerR_fam"/>
</dbReference>
<dbReference type="SMART" id="SM00422">
    <property type="entry name" value="HTH_MERR"/>
    <property type="match status" value="1"/>
</dbReference>
<dbReference type="EMBL" id="DYXR01000203">
    <property type="protein sequence ID" value="HJE77546.1"/>
    <property type="molecule type" value="Genomic_DNA"/>
</dbReference>
<proteinExistence type="predicted"/>
<dbReference type="PROSITE" id="PS50937">
    <property type="entry name" value="HTH_MERR_2"/>
    <property type="match status" value="1"/>
</dbReference>
<accession>A0A9D2ZWU9</accession>
<evidence type="ECO:0000313" key="4">
    <source>
        <dbReference type="Proteomes" id="UP000743760"/>
    </source>
</evidence>
<reference evidence="3" key="2">
    <citation type="submission" date="2021-09" db="EMBL/GenBank/DDBJ databases">
        <authorList>
            <person name="Gilroy R."/>
        </authorList>
    </citation>
    <scope>NUCLEOTIDE SEQUENCE</scope>
    <source>
        <strain evidence="3">CHK139-4039</strain>
    </source>
</reference>
<dbReference type="GO" id="GO:0003677">
    <property type="term" value="F:DNA binding"/>
    <property type="evidence" value="ECO:0007669"/>
    <property type="project" value="UniProtKB-KW"/>
</dbReference>
<dbReference type="PANTHER" id="PTHR30204">
    <property type="entry name" value="REDOX-CYCLING DRUG-SENSING TRANSCRIPTIONAL ACTIVATOR SOXR"/>
    <property type="match status" value="1"/>
</dbReference>